<dbReference type="Proteomes" id="UP000185426">
    <property type="component" value="Chromosome"/>
</dbReference>
<protein>
    <submittedName>
        <fullName evidence="1">Portal protein</fullName>
    </submittedName>
</protein>
<dbReference type="EMBL" id="CP015607">
    <property type="protein sequence ID" value="APT45112.1"/>
    <property type="molecule type" value="Genomic_DNA"/>
</dbReference>
<proteinExistence type="predicted"/>
<name>A0A1L6ZF49_BACIA</name>
<organism evidence="1 2">
    <name type="scientific">Bacillus safensis</name>
    <dbReference type="NCBI Taxonomy" id="561879"/>
    <lineage>
        <taxon>Bacteria</taxon>
        <taxon>Bacillati</taxon>
        <taxon>Bacillota</taxon>
        <taxon>Bacilli</taxon>
        <taxon>Bacillales</taxon>
        <taxon>Bacillaceae</taxon>
        <taxon>Bacillus</taxon>
    </lineage>
</organism>
<dbReference type="RefSeq" id="WP_075621664.1">
    <property type="nucleotide sequence ID" value="NZ_CP015607.1"/>
</dbReference>
<dbReference type="InterPro" id="IPR006944">
    <property type="entry name" value="Phage/GTA_portal"/>
</dbReference>
<gene>
    <name evidence="1" type="ORF">BSA145_03720</name>
</gene>
<dbReference type="Pfam" id="PF04860">
    <property type="entry name" value="Phage_portal"/>
    <property type="match status" value="1"/>
</dbReference>
<evidence type="ECO:0000313" key="1">
    <source>
        <dbReference type="EMBL" id="APT45112.1"/>
    </source>
</evidence>
<reference evidence="1 2" key="1">
    <citation type="submission" date="2016-05" db="EMBL/GenBank/DDBJ databases">
        <title>Complete Genome and Methylome Analysis of Psychrotrophic Bacterial Isolates from Antarctic Lake Untersee.</title>
        <authorList>
            <person name="Fomenkov A."/>
            <person name="Akimov V.N."/>
            <person name="Vasilyeva L.V."/>
            <person name="Andersen D."/>
            <person name="Vincze T."/>
            <person name="Roberts R.J."/>
        </authorList>
    </citation>
    <scope>NUCLEOTIDE SEQUENCE [LARGE SCALE GENOMIC DNA]</scope>
    <source>
        <strain evidence="1 2">U14-5</strain>
    </source>
</reference>
<dbReference type="AlphaFoldDB" id="A0A1L6ZF49"/>
<sequence length="392" mass="44378">MGIVQRIKQPFSSKRSVDLFNNSFFNFGTYVNDDNILSSSDTYYLLKLISDQVALANFIVEDETGKDIYTGQAAKVLKQLNNPNDYLTSYEFKKLLVNVYLLRGEVFLFHEGAQLHILDNVYAEMTNYGYEKYSLGGQGIPRYMIRHIKNIGVNHLKGVGLLDLARETLEGVMNAEKALTDKYKKGGLMAFLLKLEAHLSPTNANQNKTVKKILDQLEDIKDSGKTKLIPLGKGYEIEALESPVDDEKTLQYLSIYKKDLGKYFGLDKELLDKLEEKDMEQAMMKLFTSCLKPIFKNIEEHLTALLLGEDSGLKIKFRHDLLDFVGIKTKTEIAYNLVRTMIATPDDARKMLGWDPLNTEESSKLYVSKDLVGIDRLHEEAANALKGGEDDG</sequence>
<accession>A0A1L6ZF49</accession>
<evidence type="ECO:0000313" key="2">
    <source>
        <dbReference type="Proteomes" id="UP000185426"/>
    </source>
</evidence>